<sequence length="417" mass="48163">MRLHISTFGGVIIATLLPFVVPYEIAFHPFWLAVHGEALYPLNYRVYPRFTCNPVPLEDLDSRTDNFVQNVVVRTAADAVGPPKVIVFYNARPPLEGQAYRTLPCAFRNGVAAAYFREDKPSTQVFYVQNEGKFTHFKEIDEGMPEWGRIVDELELEPSEVGYNDGDGWWMTHDDEITLHDFDWDEGYSSGLDYTFRGVDDKTQSTDIGEAVSGDEWDIEFDGPYWNPSGELGPEWRPREPYGTRWAPGQVVPDWEVYRPDFREWRNWRISLGDYRPLPSEFTEEYSYEQLKEMGYMVDEEREELMKGQMEELQRNARSREQENAKIRAQNRELDFAREAQFMQDLARLQSVPSQPVDPLDVLLNLNPNEPLNLGYSDQPDQDASGVATGVMELEKDGNSPAMSEERWEGPLNNDNR</sequence>
<accession>A0AAV9XPH2</accession>
<comment type="caution">
    <text evidence="3">The sequence shown here is derived from an EMBL/GenBank/DDBJ whole genome shotgun (WGS) entry which is preliminary data.</text>
</comment>
<evidence type="ECO:0000256" key="2">
    <source>
        <dbReference type="SAM" id="MobiDB-lite"/>
    </source>
</evidence>
<keyword evidence="1" id="KW-0175">Coiled coil</keyword>
<dbReference type="EMBL" id="JAVHJO010000001">
    <property type="protein sequence ID" value="KAK6543856.1"/>
    <property type="molecule type" value="Genomic_DNA"/>
</dbReference>
<evidence type="ECO:0000313" key="4">
    <source>
        <dbReference type="Proteomes" id="UP001365542"/>
    </source>
</evidence>
<evidence type="ECO:0000256" key="1">
    <source>
        <dbReference type="SAM" id="Coils"/>
    </source>
</evidence>
<dbReference type="AlphaFoldDB" id="A0AAV9XPH2"/>
<organism evidence="3 4">
    <name type="scientific">Orbilia ellipsospora</name>
    <dbReference type="NCBI Taxonomy" id="2528407"/>
    <lineage>
        <taxon>Eukaryota</taxon>
        <taxon>Fungi</taxon>
        <taxon>Dikarya</taxon>
        <taxon>Ascomycota</taxon>
        <taxon>Pezizomycotina</taxon>
        <taxon>Orbiliomycetes</taxon>
        <taxon>Orbiliales</taxon>
        <taxon>Orbiliaceae</taxon>
        <taxon>Orbilia</taxon>
    </lineage>
</organism>
<evidence type="ECO:0000313" key="3">
    <source>
        <dbReference type="EMBL" id="KAK6543856.1"/>
    </source>
</evidence>
<gene>
    <name evidence="3" type="ORF">TWF694_000583</name>
</gene>
<dbReference type="Proteomes" id="UP001365542">
    <property type="component" value="Unassembled WGS sequence"/>
</dbReference>
<keyword evidence="4" id="KW-1185">Reference proteome</keyword>
<reference evidence="3 4" key="1">
    <citation type="submission" date="2019-10" db="EMBL/GenBank/DDBJ databases">
        <authorList>
            <person name="Palmer J.M."/>
        </authorList>
    </citation>
    <scope>NUCLEOTIDE SEQUENCE [LARGE SCALE GENOMIC DNA]</scope>
    <source>
        <strain evidence="3 4">TWF694</strain>
    </source>
</reference>
<feature type="coiled-coil region" evidence="1">
    <location>
        <begin position="303"/>
        <end position="340"/>
    </location>
</feature>
<protein>
    <submittedName>
        <fullName evidence="3">Uncharacterized protein</fullName>
    </submittedName>
</protein>
<feature type="region of interest" description="Disordered" evidence="2">
    <location>
        <begin position="374"/>
        <end position="417"/>
    </location>
</feature>
<feature type="compositionally biased region" description="Basic and acidic residues" evidence="2">
    <location>
        <begin position="393"/>
        <end position="409"/>
    </location>
</feature>
<name>A0AAV9XPH2_9PEZI</name>
<proteinExistence type="predicted"/>